<sequence length="2704" mass="310742">MEAPADLPEINLWKVNQVWVTHLRKDGIETKAYVGRLNPEGTAILGDPLEKPRLREQIFYKYTDTQKIITIVRYNILFDETNKNYKTAEDVKGVQIKEQIEVYSRKDNSLISIYSWDYTHTPTFGIFEMGELIDPRENKFQTFNFMARNGMVLSEYVEVREEYIKNTGDRTLSGFAKHMEDAGFNLLIKSERILNMDEGYPRWDELNSQNFVFNSKRGGDKNGNGNIKTFEGMLVFNQTDIFYIPKYDITNGQFTKNKNYDSEVKKALGEGLFMIPALKVTEGGIDRNLRPYQREAYISSVDRKTVLMENITKYLYSLEGEGVFPGVSEELTRLSDATTVITGVNADGSFKRENYKKTFVDYKENNATFAVERVEKTMMDGKTEVTKIVSKVLDEEGKEVYSFTIKYRKHRDHMRLYETETNVYKYVTEIDEFKIKREDYIYDKDEKRPRVDAEYLSRKKFVFLESSGEFFEERKYDPFTKGERLSTGTKSIKLDFEDPKYYRGRIKSTEIREYDPLQYQENGKFYVVEKKLIKVSEKTDFGVTERVNSDGSVYAVKEQIKNQDGTIKEEILVREGKFEPEKFALNKLTTGEKLDKQGRVVSDVNLNEKYMDIYIGDGNGSIKGESGKIRVSLPSSAQEGRMEQYNIPTEGNGLVTSVSFSESASLKAQTGAIMVELANKGYIDRYGVILKPFYDLKNADEMALSQNLSTLKQEIFNVMKSRAHKPFLTSYGIYDVTGKLWYKDEREFHPMKNLEEHRIYILHPSNNQMEEFMYIVHYGKDIPKEVNERDKTIPTTHKFSILTRYTSFQKEDQYRIVKEESSGKEYVTGHDYNTSKFVLGVYDKTIDDSTSDLPVASTSKHWDYATDKIGKLFERGLYIYKDELYERFILNITGLTGDLGKIVDLEDSIDIAIKTLYYGKEVDSSVLNKIKTLALDLSLSEESAIKALYNIKTDKNTKVFDIIFKLEKFRETLKENLLKKLAETKTKVAVYRTFLETGRQYESEQWYAPLIIGENGNIDIDFNQGEKAVVKMDLKGFFGLMKAEAWMEDYFVTSQLERTPDGKYKVSAVYLGKDIYQFEGVAGKKRVRELFEAFTDLVSVDGNTGIFSINAQINESRLDNYLRDMGIPENNFKQLDKTGKIKLYLEKILSIDSRTSKSLAGVIKTYGYDIKDEAYSITIPGKINEQGQISSDYKEGVFYLHKKVTTSGKPLGLVIAKFRLKKGEKESIEKSWERILSKRAPDTFEIDFAKEGSRLSDFGDIENIYYIGYKEGNDTNKLYQFKIPITNNKIEGEIYATLYNVQENKVDTRQGWLYRIVSKDAKGADIYPLKKTKDLEITLSDIKAIQDLLPSELQDKTITGDDKDVVLYGKEMLSWVKKEITDNEIGTTITNSTLGNITIMNFDLGLNLVQYAQPSGSPEIKYQLEINKCEYASNVIDKALEEFSKNKKDNIFNKDSSIWVKNQVYTMARFTGLIKGEKTEDIKRVIDFIKLSVRMKKIIRPGVFDVSSLSGGAITTVLSDLISINELYAAEGEQNKLVTTDDLTSEAMNALYWTYMLGMRQDPDSGAVVLNSESTWKAFEEQISQLNKVTIETFNVMYKDRLKDGGLTNKGFIQASGLITFWASHSGAELGFDFGFREFVDSIIEVAQYKNLLEEYLVKKNKNYNELNTEELFKLYVSTLYELARLIVRYGYGKDEIGVVIKGQIELLKNTAYKDVRTEVDKAIFNVRLIRFIKWIMSTIVITWLLTAVVRFLYKFNVIRDDASARYKASDNWREWIIGETTGRAGHVKQSGATLLESAGDPKLIPVADKIKNLIFDMEDVIWDATRRLEPYKYKLIAKVTLEDINKVNQDILIKALNDNNIKPMLDKIIKGLKNHPVTAHNLGDVIKAIGNKYGKFAVDMKHISYKDTEPMISRNLSKYAKNKFYKKLLLTLDGQKFSKNFVNKLYAPFNYIVSMENMKNPAIPLTGMTRVLGWALVFSGALLFVSKSISVMDYASWEILLTGMVLITAGIWVNKYSIIDFIMDAKSAMHSNRLLRSITRKQEQKDVVDFMIKELEGVRKKLEDIMDAEIKRDGSLLTSEDWKKIMTFTVLAPYGDAEDNIRLTTKEINIISYINYTIDYLAKIKKENRDYNLISRGHFPWYDPQFLVSTIYAEGKTFSQASFNDNDKVRYELFPGSFDKKEKIEIDGRSYNKPDRIEYNGPSVWSNSTQAIPINNLPLYLGMLQYRLRRINNDLAVGENIVTAIKHENEDRAFRAHKMAESDKGFGGPSISRSSYWYGIRRHMKSIKQLGIISAVILPIAYYSRRILELNGFIPVIEVNNFLIFSLVTLVALVSGFLFNVMLQKAWFFIASYLGKTEGITTVDIKEHLPKALLIEILNGIKRDMEKDNTSIPNYLNIEISESTVDGIMSGIIKEEASRKLRKKLIKSGITPSKWPSYRMLLNYPVLHAFYFKHMDREKLVKILRADTRFDRISDSFEPKGPVNNEDILKLLKLDDIKYLVEKKGKELFPRVALMETTFSGGAGQKLVEVVESAIRTYPGGIDVFPVTDDVDIDGIKAMNLAIYGNDEGIEKGQPSENINKPWVGKLYEYRDSIRIVACPEHGVNYGKNQRKIRMKPPLNSEEVRFMQRFYAERGEDLPYFAELVDEEDRLTPLLMMQKLCVGPLPQRLLNGQSELNIITQFIKQMKKLLRNPEIDGELNSAT</sequence>
<keyword evidence="1" id="KW-0812">Transmembrane</keyword>
<feature type="transmembrane region" description="Helical" evidence="1">
    <location>
        <begin position="2324"/>
        <end position="2344"/>
    </location>
</feature>
<keyword evidence="1" id="KW-0472">Membrane</keyword>
<dbReference type="Proteomes" id="UP000033428">
    <property type="component" value="Unassembled WGS sequence"/>
</dbReference>
<reference evidence="2 3" key="1">
    <citation type="submission" date="2015-02" db="EMBL/GenBank/DDBJ databases">
        <title>Single-cell genomics of uncultivated deep-branching MTB reveals a conserved set of magnetosome genes.</title>
        <authorList>
            <person name="Kolinko S."/>
            <person name="Richter M."/>
            <person name="Glockner F.O."/>
            <person name="Brachmann A."/>
            <person name="Schuler D."/>
        </authorList>
    </citation>
    <scope>NUCLEOTIDE SEQUENCE [LARGE SCALE GENOMIC DNA]</scope>
    <source>
        <strain evidence="2">SKK-01</strain>
    </source>
</reference>
<accession>A0A0F0CJ82</accession>
<protein>
    <submittedName>
        <fullName evidence="2">Membrane protein</fullName>
    </submittedName>
</protein>
<gene>
    <name evidence="2" type="ORF">OMAG_002787</name>
</gene>
<feature type="transmembrane region" description="Helical" evidence="1">
    <location>
        <begin position="1972"/>
        <end position="1990"/>
    </location>
</feature>
<evidence type="ECO:0000313" key="3">
    <source>
        <dbReference type="Proteomes" id="UP000033428"/>
    </source>
</evidence>
<name>A0A0F0CJ82_9BACT</name>
<dbReference type="EMBL" id="JYNY01000615">
    <property type="protein sequence ID" value="KJJ83358.1"/>
    <property type="molecule type" value="Genomic_DNA"/>
</dbReference>
<comment type="caution">
    <text evidence="2">The sequence shown here is derived from an EMBL/GenBank/DDBJ whole genome shotgun (WGS) entry which is preliminary data.</text>
</comment>
<feature type="transmembrane region" description="Helical" evidence="1">
    <location>
        <begin position="1996"/>
        <end position="2014"/>
    </location>
</feature>
<proteinExistence type="predicted"/>
<feature type="transmembrane region" description="Helical" evidence="1">
    <location>
        <begin position="1732"/>
        <end position="1754"/>
    </location>
</feature>
<keyword evidence="1" id="KW-1133">Transmembrane helix</keyword>
<organism evidence="2 3">
    <name type="scientific">Candidatus Omnitrophus magneticus</name>
    <dbReference type="NCBI Taxonomy" id="1609969"/>
    <lineage>
        <taxon>Bacteria</taxon>
        <taxon>Pseudomonadati</taxon>
        <taxon>Candidatus Omnitrophota</taxon>
        <taxon>Candidatus Omnitrophus</taxon>
    </lineage>
</organism>
<keyword evidence="3" id="KW-1185">Reference proteome</keyword>
<evidence type="ECO:0000313" key="2">
    <source>
        <dbReference type="EMBL" id="KJJ83358.1"/>
    </source>
</evidence>
<evidence type="ECO:0000256" key="1">
    <source>
        <dbReference type="SAM" id="Phobius"/>
    </source>
</evidence>
<feature type="transmembrane region" description="Helical" evidence="1">
    <location>
        <begin position="2287"/>
        <end position="2304"/>
    </location>
</feature>